<evidence type="ECO:0000256" key="4">
    <source>
        <dbReference type="HAMAP-Rule" id="MF_00171"/>
    </source>
</evidence>
<evidence type="ECO:0000313" key="10">
    <source>
        <dbReference type="Proteomes" id="UP000002407"/>
    </source>
</evidence>
<dbReference type="eggNOG" id="COG0101">
    <property type="taxonomic scope" value="Bacteria"/>
</dbReference>
<comment type="subunit">
    <text evidence="4">Homodimer.</text>
</comment>
<feature type="binding site" evidence="4 6">
    <location>
        <position position="112"/>
    </location>
    <ligand>
        <name>substrate</name>
    </ligand>
</feature>
<dbReference type="NCBIfam" id="TIGR00071">
    <property type="entry name" value="hisT_truA"/>
    <property type="match status" value="1"/>
</dbReference>
<proteinExistence type="inferred from homology"/>
<gene>
    <name evidence="4" type="primary">truA</name>
    <name evidence="9" type="ordered locus">CHAB381_0973</name>
</gene>
<dbReference type="GO" id="GO:0003723">
    <property type="term" value="F:RNA binding"/>
    <property type="evidence" value="ECO:0007669"/>
    <property type="project" value="InterPro"/>
</dbReference>
<dbReference type="Pfam" id="PF01416">
    <property type="entry name" value="PseudoU_synth_1"/>
    <property type="match status" value="2"/>
</dbReference>
<dbReference type="InterPro" id="IPR020097">
    <property type="entry name" value="PsdUridine_synth_TruA_a/b_dom"/>
</dbReference>
<dbReference type="AlphaFoldDB" id="A7I1Z3"/>
<dbReference type="InterPro" id="IPR001406">
    <property type="entry name" value="PsdUridine_synth_TruA"/>
</dbReference>
<feature type="domain" description="Pseudouridine synthase I TruA alpha/beta" evidence="8">
    <location>
        <begin position="11"/>
        <end position="106"/>
    </location>
</feature>
<comment type="similarity">
    <text evidence="1 4 7">Belongs to the tRNA pseudouridine synthase TruA family.</text>
</comment>
<dbReference type="HAMAP" id="MF_00171">
    <property type="entry name" value="TruA"/>
    <property type="match status" value="1"/>
</dbReference>
<dbReference type="CDD" id="cd02570">
    <property type="entry name" value="PseudoU_synth_EcTruA"/>
    <property type="match status" value="1"/>
</dbReference>
<dbReference type="EMBL" id="CP000776">
    <property type="protein sequence ID" value="ABS51281.1"/>
    <property type="molecule type" value="Genomic_DNA"/>
</dbReference>
<dbReference type="InterPro" id="IPR020103">
    <property type="entry name" value="PsdUridine_synth_cat_dom_sf"/>
</dbReference>
<dbReference type="EC" id="5.4.99.12" evidence="4"/>
<dbReference type="PIRSF" id="PIRSF001430">
    <property type="entry name" value="tRNA_psdUrid_synth"/>
    <property type="match status" value="1"/>
</dbReference>
<dbReference type="Gene3D" id="3.30.70.580">
    <property type="entry name" value="Pseudouridine synthase I, catalytic domain, N-terminal subdomain"/>
    <property type="match status" value="1"/>
</dbReference>
<comment type="catalytic activity">
    <reaction evidence="4 7">
        <text>uridine(38/39/40) in tRNA = pseudouridine(38/39/40) in tRNA</text>
        <dbReference type="Rhea" id="RHEA:22376"/>
        <dbReference type="Rhea" id="RHEA-COMP:10085"/>
        <dbReference type="Rhea" id="RHEA-COMP:10087"/>
        <dbReference type="ChEBI" id="CHEBI:65314"/>
        <dbReference type="ChEBI" id="CHEBI:65315"/>
        <dbReference type="EC" id="5.4.99.12"/>
    </reaction>
</comment>
<comment type="function">
    <text evidence="4">Formation of pseudouridine at positions 38, 39 and 40 in the anticodon stem and loop of transfer RNAs.</text>
</comment>
<feature type="active site" description="Nucleophile" evidence="4 5">
    <location>
        <position position="54"/>
    </location>
</feature>
<keyword evidence="3 4" id="KW-0413">Isomerase</keyword>
<dbReference type="PANTHER" id="PTHR11142:SF0">
    <property type="entry name" value="TRNA PSEUDOURIDINE SYNTHASE-LIKE 1"/>
    <property type="match status" value="1"/>
</dbReference>
<keyword evidence="10" id="KW-1185">Reference proteome</keyword>
<dbReference type="GO" id="GO:0160147">
    <property type="term" value="F:tRNA pseudouridine(38-40) synthase activity"/>
    <property type="evidence" value="ECO:0007669"/>
    <property type="project" value="UniProtKB-EC"/>
</dbReference>
<evidence type="ECO:0000256" key="3">
    <source>
        <dbReference type="ARBA" id="ARBA00023235"/>
    </source>
</evidence>
<protein>
    <recommendedName>
        <fullName evidence="4">tRNA pseudouridine synthase A</fullName>
        <ecNumber evidence="4">5.4.99.12</ecNumber>
    </recommendedName>
    <alternativeName>
        <fullName evidence="4">tRNA pseudouridine(38-40) synthase</fullName>
    </alternativeName>
    <alternativeName>
        <fullName evidence="4">tRNA pseudouridylate synthase I</fullName>
    </alternativeName>
    <alternativeName>
        <fullName evidence="4">tRNA-uridine isomerase I</fullName>
    </alternativeName>
</protein>
<evidence type="ECO:0000256" key="5">
    <source>
        <dbReference type="PIRSR" id="PIRSR001430-1"/>
    </source>
</evidence>
<dbReference type="InterPro" id="IPR020095">
    <property type="entry name" value="PsdUridine_synth_TruA_C"/>
</dbReference>
<dbReference type="KEGG" id="cha:CHAB381_0973"/>
<evidence type="ECO:0000313" key="9">
    <source>
        <dbReference type="EMBL" id="ABS51281.1"/>
    </source>
</evidence>
<dbReference type="PANTHER" id="PTHR11142">
    <property type="entry name" value="PSEUDOURIDYLATE SYNTHASE"/>
    <property type="match status" value="1"/>
</dbReference>
<evidence type="ECO:0000256" key="1">
    <source>
        <dbReference type="ARBA" id="ARBA00009375"/>
    </source>
</evidence>
<dbReference type="Proteomes" id="UP000002407">
    <property type="component" value="Chromosome"/>
</dbReference>
<sequence length="278" mass="32346">MQDDIKIRLIYSFDGSKFCGSQTQPNGKAVEDRLNSALFRCGINEKVISASRTDKGVHALSQVSTTHCAAFWDLQNLRHFINRHAKPSIYVRKIERADENFQVRFDAKARSYRYILNHDEFSPFFSNYFYFYPEISPFLLNLSLGIFVGKHDFSEFMKSGSASGSVREIYKAFAYRYKNFTIINFKANGFLRAQVRLMVANALKCVKILEKSFSNKKIDEISNFYKNNKNLKFNEILKNKDFNIEKIINDNNFPLNINKAITRIPAPPNGLYLNKIWY</sequence>
<dbReference type="STRING" id="360107.CHAB381_0973"/>
<dbReference type="Gene3D" id="3.30.70.660">
    <property type="entry name" value="Pseudouridine synthase I, catalytic domain, C-terminal subdomain"/>
    <property type="match status" value="1"/>
</dbReference>
<keyword evidence="2 4" id="KW-0819">tRNA processing</keyword>
<dbReference type="InterPro" id="IPR020094">
    <property type="entry name" value="TruA/RsuA/RluB/E/F_N"/>
</dbReference>
<reference evidence="10" key="1">
    <citation type="submission" date="2007-07" db="EMBL/GenBank/DDBJ databases">
        <title>Complete genome sequence of Campylobacter hominis ATCC BAA-381, a commensal isolated from the human gastrointestinal tract.</title>
        <authorList>
            <person name="Fouts D.E."/>
            <person name="Mongodin E.F."/>
            <person name="Puiu D."/>
            <person name="Sebastian Y."/>
            <person name="Miller W.G."/>
            <person name="Mandrell R.E."/>
            <person name="Nelson K.E."/>
        </authorList>
    </citation>
    <scope>NUCLEOTIDE SEQUENCE [LARGE SCALE GENOMIC DNA]</scope>
    <source>
        <strain evidence="10">ATCC BAA-381 / LMG 19568 / NCTC 13146 / CH001A</strain>
    </source>
</reference>
<accession>A7I1Z3</accession>
<evidence type="ECO:0000259" key="8">
    <source>
        <dbReference type="Pfam" id="PF01416"/>
    </source>
</evidence>
<evidence type="ECO:0000256" key="2">
    <source>
        <dbReference type="ARBA" id="ARBA00022694"/>
    </source>
</evidence>
<dbReference type="GO" id="GO:0031119">
    <property type="term" value="P:tRNA pseudouridine synthesis"/>
    <property type="evidence" value="ECO:0007669"/>
    <property type="project" value="UniProtKB-UniRule"/>
</dbReference>
<comment type="caution">
    <text evidence="4">Lacks conserved residue(s) required for the propagation of feature annotation.</text>
</comment>
<name>A7I1Z3_CAMHC</name>
<organism evidence="9 10">
    <name type="scientific">Campylobacter hominis (strain ATCC BAA-381 / DSM 21671 / CCUG 45161 / LMG 19568 / NCTC 13146 / CH001A)</name>
    <dbReference type="NCBI Taxonomy" id="360107"/>
    <lineage>
        <taxon>Bacteria</taxon>
        <taxon>Pseudomonadati</taxon>
        <taxon>Campylobacterota</taxon>
        <taxon>Epsilonproteobacteria</taxon>
        <taxon>Campylobacterales</taxon>
        <taxon>Campylobacteraceae</taxon>
        <taxon>Campylobacter</taxon>
    </lineage>
</organism>
<feature type="domain" description="Pseudouridine synthase I TruA alpha/beta" evidence="8">
    <location>
        <begin position="147"/>
        <end position="229"/>
    </location>
</feature>
<evidence type="ECO:0000256" key="7">
    <source>
        <dbReference type="RuleBase" id="RU003792"/>
    </source>
</evidence>
<evidence type="ECO:0000256" key="6">
    <source>
        <dbReference type="PIRSR" id="PIRSR001430-2"/>
    </source>
</evidence>
<dbReference type="HOGENOM" id="CLU_014673_0_1_7"/>
<dbReference type="RefSeq" id="WP_012108827.1">
    <property type="nucleotide sequence ID" value="NC_009714.1"/>
</dbReference>
<dbReference type="SUPFAM" id="SSF55120">
    <property type="entry name" value="Pseudouridine synthase"/>
    <property type="match status" value="1"/>
</dbReference>